<comment type="subcellular location">
    <subcellularLocation>
        <location evidence="5 7">Cytoplasm</location>
    </subcellularLocation>
</comment>
<sequence length="188" mass="20850">MNVIIFGPPLAGKGTQSKKIIQDFGLTHLSTGDVLRAEKAQKTELGIKAAEYSSKGLLVPDHLTAQIVERFYHNHKNEKGILFDGYPRNTIQAEHLLQVIAEGGETIDKVIFLKVPKEELLKRAIKRAEAENRADDKDSSIVLTRIDEFQNGTIPAIQHIRASGTTVVEIDGNQSIDAIYKTINTHLK</sequence>
<dbReference type="EMBL" id="FZNY01000001">
    <property type="protein sequence ID" value="SNR42012.1"/>
    <property type="molecule type" value="Genomic_DNA"/>
</dbReference>
<comment type="caution">
    <text evidence="5">Lacks conserved residue(s) required for the propagation of feature annotation.</text>
</comment>
<dbReference type="PANTHER" id="PTHR23359">
    <property type="entry name" value="NUCLEOTIDE KINASE"/>
    <property type="match status" value="1"/>
</dbReference>
<comment type="pathway">
    <text evidence="5">Purine metabolism; AMP biosynthesis via salvage pathway; AMP from ADP: step 1/1.</text>
</comment>
<dbReference type="RefSeq" id="WP_089370049.1">
    <property type="nucleotide sequence ID" value="NZ_BMEP01000002.1"/>
</dbReference>
<evidence type="ECO:0000256" key="6">
    <source>
        <dbReference type="RuleBase" id="RU003330"/>
    </source>
</evidence>
<keyword evidence="5" id="KW-0963">Cytoplasm</keyword>
<evidence type="ECO:0000256" key="4">
    <source>
        <dbReference type="ARBA" id="ARBA00022777"/>
    </source>
</evidence>
<dbReference type="Proteomes" id="UP000198379">
    <property type="component" value="Unassembled WGS sequence"/>
</dbReference>
<comment type="domain">
    <text evidence="5">Consists of three domains, a large central CORE domain and two small peripheral domains, NMPbind and LID, which undergo movements during catalysis. The LID domain closes over the site of phosphoryl transfer upon ATP binding. Assembling and dissambling the active center during each catalytic cycle provides an effective means to prevent ATP hydrolysis.</text>
</comment>
<reference evidence="8 9" key="1">
    <citation type="submission" date="2017-06" db="EMBL/GenBank/DDBJ databases">
        <authorList>
            <person name="Kim H.J."/>
            <person name="Triplett B.A."/>
        </authorList>
    </citation>
    <scope>NUCLEOTIDE SEQUENCE [LARGE SCALE GENOMIC DNA]</scope>
    <source>
        <strain evidence="8 9">DSM 25597</strain>
    </source>
</reference>
<dbReference type="UniPathway" id="UPA00588">
    <property type="reaction ID" value="UER00649"/>
</dbReference>
<evidence type="ECO:0000256" key="5">
    <source>
        <dbReference type="HAMAP-Rule" id="MF_00235"/>
    </source>
</evidence>
<evidence type="ECO:0000256" key="3">
    <source>
        <dbReference type="ARBA" id="ARBA00022741"/>
    </source>
</evidence>
<dbReference type="InterPro" id="IPR000850">
    <property type="entry name" value="Adenylat/UMP-CMP_kin"/>
</dbReference>
<keyword evidence="2 5" id="KW-0545">Nucleotide biosynthesis</keyword>
<evidence type="ECO:0000256" key="1">
    <source>
        <dbReference type="ARBA" id="ARBA00022679"/>
    </source>
</evidence>
<feature type="binding site" evidence="5">
    <location>
        <position position="133"/>
    </location>
    <ligand>
        <name>AMP</name>
        <dbReference type="ChEBI" id="CHEBI:456215"/>
    </ligand>
</feature>
<dbReference type="GO" id="GO:0005737">
    <property type="term" value="C:cytoplasm"/>
    <property type="evidence" value="ECO:0007669"/>
    <property type="project" value="UniProtKB-SubCell"/>
</dbReference>
<evidence type="ECO:0000256" key="2">
    <source>
        <dbReference type="ARBA" id="ARBA00022727"/>
    </source>
</evidence>
<dbReference type="EC" id="2.7.4.3" evidence="5 7"/>
<protein>
    <recommendedName>
        <fullName evidence="5 7">Adenylate kinase</fullName>
        <shortName evidence="5">AK</shortName>
        <ecNumber evidence="5 7">2.7.4.3</ecNumber>
    </recommendedName>
    <alternativeName>
        <fullName evidence="5">ATP-AMP transphosphorylase</fullName>
    </alternativeName>
    <alternativeName>
        <fullName evidence="5">ATP:AMP phosphotransferase</fullName>
    </alternativeName>
    <alternativeName>
        <fullName evidence="5">Adenylate monophosphate kinase</fullName>
    </alternativeName>
</protein>
<keyword evidence="4 5" id="KW-0418">Kinase</keyword>
<dbReference type="OrthoDB" id="9805030at2"/>
<feature type="binding site" evidence="5">
    <location>
        <position position="36"/>
    </location>
    <ligand>
        <name>AMP</name>
        <dbReference type="ChEBI" id="CHEBI:456215"/>
    </ligand>
</feature>
<name>A0A238W633_9FLAO</name>
<feature type="binding site" evidence="5">
    <location>
        <begin position="85"/>
        <end position="88"/>
    </location>
    <ligand>
        <name>AMP</name>
        <dbReference type="ChEBI" id="CHEBI:456215"/>
    </ligand>
</feature>
<evidence type="ECO:0000313" key="8">
    <source>
        <dbReference type="EMBL" id="SNR42012.1"/>
    </source>
</evidence>
<gene>
    <name evidence="5" type="primary">adk</name>
    <name evidence="8" type="ORF">SAMN06265376_101729</name>
</gene>
<evidence type="ECO:0000313" key="9">
    <source>
        <dbReference type="Proteomes" id="UP000198379"/>
    </source>
</evidence>
<dbReference type="InterPro" id="IPR027417">
    <property type="entry name" value="P-loop_NTPase"/>
</dbReference>
<dbReference type="InterPro" id="IPR033690">
    <property type="entry name" value="Adenylat_kinase_CS"/>
</dbReference>
<dbReference type="GO" id="GO:0005524">
    <property type="term" value="F:ATP binding"/>
    <property type="evidence" value="ECO:0007669"/>
    <property type="project" value="UniProtKB-UniRule"/>
</dbReference>
<organism evidence="8 9">
    <name type="scientific">Dokdonia pacifica</name>
    <dbReference type="NCBI Taxonomy" id="1627892"/>
    <lineage>
        <taxon>Bacteria</taxon>
        <taxon>Pseudomonadati</taxon>
        <taxon>Bacteroidota</taxon>
        <taxon>Flavobacteriia</taxon>
        <taxon>Flavobacteriales</taxon>
        <taxon>Flavobacteriaceae</taxon>
        <taxon>Dokdonia</taxon>
    </lineage>
</organism>
<keyword evidence="3 5" id="KW-0547">Nucleotide-binding</keyword>
<dbReference type="Pfam" id="PF00406">
    <property type="entry name" value="ADK"/>
    <property type="match status" value="1"/>
</dbReference>
<keyword evidence="5 7" id="KW-0067">ATP-binding</keyword>
<feature type="binding site" evidence="5">
    <location>
        <position position="145"/>
    </location>
    <ligand>
        <name>AMP</name>
        <dbReference type="ChEBI" id="CHEBI:456215"/>
    </ligand>
</feature>
<comment type="catalytic activity">
    <reaction evidence="5 7">
        <text>AMP + ATP = 2 ADP</text>
        <dbReference type="Rhea" id="RHEA:12973"/>
        <dbReference type="ChEBI" id="CHEBI:30616"/>
        <dbReference type="ChEBI" id="CHEBI:456215"/>
        <dbReference type="ChEBI" id="CHEBI:456216"/>
        <dbReference type="EC" id="2.7.4.3"/>
    </reaction>
</comment>
<feature type="binding site" evidence="5">
    <location>
        <position position="127"/>
    </location>
    <ligand>
        <name>ATP</name>
        <dbReference type="ChEBI" id="CHEBI:30616"/>
    </ligand>
</feature>
<feature type="binding site" evidence="5">
    <location>
        <begin position="57"/>
        <end position="59"/>
    </location>
    <ligand>
        <name>AMP</name>
        <dbReference type="ChEBI" id="CHEBI:456215"/>
    </ligand>
</feature>
<feature type="binding site" evidence="5">
    <location>
        <position position="174"/>
    </location>
    <ligand>
        <name>ATP</name>
        <dbReference type="ChEBI" id="CHEBI:30616"/>
    </ligand>
</feature>
<proteinExistence type="inferred from homology"/>
<dbReference type="Gene3D" id="3.40.50.300">
    <property type="entry name" value="P-loop containing nucleotide triphosphate hydrolases"/>
    <property type="match status" value="1"/>
</dbReference>
<dbReference type="CDD" id="cd01428">
    <property type="entry name" value="ADK"/>
    <property type="match status" value="1"/>
</dbReference>
<dbReference type="HAMAP" id="MF_00235">
    <property type="entry name" value="Adenylate_kinase_Adk"/>
    <property type="match status" value="1"/>
</dbReference>
<feature type="binding site" evidence="5">
    <location>
        <position position="92"/>
    </location>
    <ligand>
        <name>AMP</name>
        <dbReference type="ChEBI" id="CHEBI:456215"/>
    </ligand>
</feature>
<dbReference type="PRINTS" id="PR00094">
    <property type="entry name" value="ADENYLTKNASE"/>
</dbReference>
<keyword evidence="1 5" id="KW-0808">Transferase</keyword>
<feature type="region of interest" description="NMP" evidence="5">
    <location>
        <begin position="30"/>
        <end position="59"/>
    </location>
</feature>
<dbReference type="GO" id="GO:0004017">
    <property type="term" value="F:AMP kinase activity"/>
    <property type="evidence" value="ECO:0007669"/>
    <property type="project" value="UniProtKB-UniRule"/>
</dbReference>
<accession>A0A238W633</accession>
<dbReference type="PROSITE" id="PS00113">
    <property type="entry name" value="ADENYLATE_KINASE"/>
    <property type="match status" value="1"/>
</dbReference>
<dbReference type="SUPFAM" id="SSF52540">
    <property type="entry name" value="P-loop containing nucleoside triphosphate hydrolases"/>
    <property type="match status" value="1"/>
</dbReference>
<comment type="similarity">
    <text evidence="5 6">Belongs to the adenylate kinase family.</text>
</comment>
<dbReference type="AlphaFoldDB" id="A0A238W633"/>
<keyword evidence="9" id="KW-1185">Reference proteome</keyword>
<comment type="subunit">
    <text evidence="5 7">Monomer.</text>
</comment>
<feature type="binding site" evidence="5">
    <location>
        <position position="31"/>
    </location>
    <ligand>
        <name>AMP</name>
        <dbReference type="ChEBI" id="CHEBI:456215"/>
    </ligand>
</feature>
<dbReference type="GO" id="GO:0044209">
    <property type="term" value="P:AMP salvage"/>
    <property type="evidence" value="ECO:0007669"/>
    <property type="project" value="UniProtKB-UniRule"/>
</dbReference>
<comment type="function">
    <text evidence="5">Catalyzes the reversible transfer of the terminal phosphate group between ATP and AMP. Plays an important role in cellular energy homeostasis and in adenine nucleotide metabolism.</text>
</comment>
<evidence type="ECO:0000256" key="7">
    <source>
        <dbReference type="RuleBase" id="RU003331"/>
    </source>
</evidence>